<feature type="domain" description="GH26" evidence="6">
    <location>
        <begin position="36"/>
        <end position="354"/>
    </location>
</feature>
<evidence type="ECO:0000313" key="8">
    <source>
        <dbReference type="Proteomes" id="UP000619260"/>
    </source>
</evidence>
<dbReference type="Pfam" id="PF02156">
    <property type="entry name" value="Glyco_hydro_26"/>
    <property type="match status" value="1"/>
</dbReference>
<feature type="compositionally biased region" description="Low complexity" evidence="5">
    <location>
        <begin position="385"/>
        <end position="403"/>
    </location>
</feature>
<reference evidence="7" key="1">
    <citation type="submission" date="2021-01" db="EMBL/GenBank/DDBJ databases">
        <title>Whole genome shotgun sequence of Virgisporangium aliadipatigenens NBRC 105644.</title>
        <authorList>
            <person name="Komaki H."/>
            <person name="Tamura T."/>
        </authorList>
    </citation>
    <scope>NUCLEOTIDE SEQUENCE</scope>
    <source>
        <strain evidence="7">NBRC 105644</strain>
    </source>
</reference>
<protein>
    <recommendedName>
        <fullName evidence="6">GH26 domain-containing protein</fullName>
    </recommendedName>
</protein>
<evidence type="ECO:0000256" key="2">
    <source>
        <dbReference type="ARBA" id="ARBA00022801"/>
    </source>
</evidence>
<proteinExistence type="inferred from homology"/>
<dbReference type="RefSeq" id="WP_203904085.1">
    <property type="nucleotide sequence ID" value="NZ_BOPF01000038.1"/>
</dbReference>
<feature type="active site" description="Nucleophile" evidence="4">
    <location>
        <position position="288"/>
    </location>
</feature>
<evidence type="ECO:0000259" key="6">
    <source>
        <dbReference type="PROSITE" id="PS51764"/>
    </source>
</evidence>
<feature type="region of interest" description="Disordered" evidence="5">
    <location>
        <begin position="353"/>
        <end position="403"/>
    </location>
</feature>
<dbReference type="InterPro" id="IPR022790">
    <property type="entry name" value="GH26_dom"/>
</dbReference>
<dbReference type="PROSITE" id="PS51764">
    <property type="entry name" value="GH26"/>
    <property type="match status" value="1"/>
</dbReference>
<dbReference type="GO" id="GO:0016985">
    <property type="term" value="F:mannan endo-1,4-beta-mannosidase activity"/>
    <property type="evidence" value="ECO:0007669"/>
    <property type="project" value="InterPro"/>
</dbReference>
<keyword evidence="3 4" id="KW-0326">Glycosidase</keyword>
<accession>A0A8J3YVK4</accession>
<evidence type="ECO:0000256" key="5">
    <source>
        <dbReference type="SAM" id="MobiDB-lite"/>
    </source>
</evidence>
<dbReference type="PANTHER" id="PTHR40079:SF4">
    <property type="entry name" value="GH26 DOMAIN-CONTAINING PROTEIN-RELATED"/>
    <property type="match status" value="1"/>
</dbReference>
<keyword evidence="8" id="KW-1185">Reference proteome</keyword>
<evidence type="ECO:0000256" key="4">
    <source>
        <dbReference type="PROSITE-ProRule" id="PRU01100"/>
    </source>
</evidence>
<comment type="similarity">
    <text evidence="1 4">Belongs to the glycosyl hydrolase 26 family.</text>
</comment>
<evidence type="ECO:0000256" key="3">
    <source>
        <dbReference type="ARBA" id="ARBA00023295"/>
    </source>
</evidence>
<name>A0A8J3YVK4_9ACTN</name>
<dbReference type="InterPro" id="IPR017853">
    <property type="entry name" value="GH"/>
</dbReference>
<dbReference type="Gene3D" id="3.20.20.80">
    <property type="entry name" value="Glycosidases"/>
    <property type="match status" value="1"/>
</dbReference>
<evidence type="ECO:0000313" key="7">
    <source>
        <dbReference type="EMBL" id="GIJ50655.1"/>
    </source>
</evidence>
<dbReference type="InterPro" id="IPR000805">
    <property type="entry name" value="Glyco_hydro_26"/>
</dbReference>
<dbReference type="AlphaFoldDB" id="A0A8J3YVK4"/>
<dbReference type="EMBL" id="BOPF01000038">
    <property type="protein sequence ID" value="GIJ50655.1"/>
    <property type="molecule type" value="Genomic_DNA"/>
</dbReference>
<organism evidence="7 8">
    <name type="scientific">Virgisporangium aliadipatigenens</name>
    <dbReference type="NCBI Taxonomy" id="741659"/>
    <lineage>
        <taxon>Bacteria</taxon>
        <taxon>Bacillati</taxon>
        <taxon>Actinomycetota</taxon>
        <taxon>Actinomycetes</taxon>
        <taxon>Micromonosporales</taxon>
        <taxon>Micromonosporaceae</taxon>
        <taxon>Virgisporangium</taxon>
    </lineage>
</organism>
<feature type="compositionally biased region" description="Pro residues" evidence="5">
    <location>
        <begin position="366"/>
        <end position="384"/>
    </location>
</feature>
<sequence>MTKLTLPRVAALLVMLLLAGYTFFLAPRIAGLPGETPALAGPAWVPEPTDQPAKRPQFPPVNRAFLGIATSAGYHDFKVFDEFAAATKHKPNVLMFTAGWASDQFDRQGIDRIASRGVMPVISWEPWDPSAPVQSDNSRKNQPKYQLKRIIAGEYDGYIRNWARGVAGLPYQVGMRLAHEMNGFWYPWSEQSNGNTPGEYVQMWRHVHDIFEQVGAQNVLWIWSPNVTYTGATPIPPLYPGDKYVDWMGLSGYYGTEGTEGYRSFADTFAASLDILRSIASKPIVITELSATDKDARKAEWIRDMFATLPSYPDVLGTIWFEAVREADWRIGTNPGAAQAYAGGADDVRYATTWTPDSAARLEAPQPAPPPPPPPPSSAPPPSSPKANPTKSPTRRPPTTTRR</sequence>
<dbReference type="PANTHER" id="PTHR40079">
    <property type="entry name" value="MANNAN ENDO-1,4-BETA-MANNOSIDASE E-RELATED"/>
    <property type="match status" value="1"/>
</dbReference>
<keyword evidence="2 4" id="KW-0378">Hydrolase</keyword>
<evidence type="ECO:0000256" key="1">
    <source>
        <dbReference type="ARBA" id="ARBA00007754"/>
    </source>
</evidence>
<gene>
    <name evidence="7" type="ORF">Val02_75410</name>
</gene>
<dbReference type="Proteomes" id="UP000619260">
    <property type="component" value="Unassembled WGS sequence"/>
</dbReference>
<feature type="active site" description="Proton donor" evidence="4">
    <location>
        <position position="180"/>
    </location>
</feature>
<dbReference type="SUPFAM" id="SSF51445">
    <property type="entry name" value="(Trans)glycosidases"/>
    <property type="match status" value="1"/>
</dbReference>
<comment type="caution">
    <text evidence="7">The sequence shown here is derived from an EMBL/GenBank/DDBJ whole genome shotgun (WGS) entry which is preliminary data.</text>
</comment>
<dbReference type="GO" id="GO:0006080">
    <property type="term" value="P:substituted mannan metabolic process"/>
    <property type="evidence" value="ECO:0007669"/>
    <property type="project" value="InterPro"/>
</dbReference>